<gene>
    <name evidence="3" type="ORF">ACFSDB_17130</name>
</gene>
<dbReference type="RefSeq" id="WP_204893816.1">
    <property type="nucleotide sequence ID" value="NZ_JBHUFW010000021.1"/>
</dbReference>
<dbReference type="InterPro" id="IPR036514">
    <property type="entry name" value="SGNH_hydro_sf"/>
</dbReference>
<dbReference type="Gene3D" id="3.40.50.1110">
    <property type="entry name" value="SGNH hydrolase"/>
    <property type="match status" value="1"/>
</dbReference>
<protein>
    <submittedName>
        <fullName evidence="3">GDSL-type esterase/lipase family protein</fullName>
    </submittedName>
</protein>
<evidence type="ECO:0000259" key="2">
    <source>
        <dbReference type="Pfam" id="PF13472"/>
    </source>
</evidence>
<organism evidence="3 4">
    <name type="scientific">Planococcus chinensis</name>
    <dbReference type="NCBI Taxonomy" id="272917"/>
    <lineage>
        <taxon>Bacteria</taxon>
        <taxon>Bacillati</taxon>
        <taxon>Bacillota</taxon>
        <taxon>Bacilli</taxon>
        <taxon>Bacillales</taxon>
        <taxon>Caryophanaceae</taxon>
        <taxon>Planococcus</taxon>
    </lineage>
</organism>
<dbReference type="Proteomes" id="UP001597273">
    <property type="component" value="Unassembled WGS sequence"/>
</dbReference>
<accession>A0ABW4QMT6</accession>
<dbReference type="InterPro" id="IPR013830">
    <property type="entry name" value="SGNH_hydro"/>
</dbReference>
<dbReference type="Pfam" id="PF13472">
    <property type="entry name" value="Lipase_GDSL_2"/>
    <property type="match status" value="1"/>
</dbReference>
<dbReference type="EMBL" id="JBHUFW010000021">
    <property type="protein sequence ID" value="MFD1864620.1"/>
    <property type="molecule type" value="Genomic_DNA"/>
</dbReference>
<dbReference type="SUPFAM" id="SSF52266">
    <property type="entry name" value="SGNH hydrolase"/>
    <property type="match status" value="1"/>
</dbReference>
<reference evidence="4" key="1">
    <citation type="journal article" date="2019" name="Int. J. Syst. Evol. Microbiol.">
        <title>The Global Catalogue of Microorganisms (GCM) 10K type strain sequencing project: providing services to taxonomists for standard genome sequencing and annotation.</title>
        <authorList>
            <consortium name="The Broad Institute Genomics Platform"/>
            <consortium name="The Broad Institute Genome Sequencing Center for Infectious Disease"/>
            <person name="Wu L."/>
            <person name="Ma J."/>
        </authorList>
    </citation>
    <scope>NUCLEOTIDE SEQUENCE [LARGE SCALE GENOMIC DNA]</scope>
    <source>
        <strain evidence="4">CGMCC 1.15475</strain>
    </source>
</reference>
<keyword evidence="4" id="KW-1185">Reference proteome</keyword>
<name>A0ABW4QMT6_9BACL</name>
<comment type="caution">
    <text evidence="3">The sequence shown here is derived from an EMBL/GenBank/DDBJ whole genome shotgun (WGS) entry which is preliminary data.</text>
</comment>
<keyword evidence="1" id="KW-0732">Signal</keyword>
<feature type="domain" description="SGNH hydrolase-type esterase" evidence="2">
    <location>
        <begin position="35"/>
        <end position="233"/>
    </location>
</feature>
<evidence type="ECO:0000313" key="4">
    <source>
        <dbReference type="Proteomes" id="UP001597273"/>
    </source>
</evidence>
<feature type="signal peptide" evidence="1">
    <location>
        <begin position="1"/>
        <end position="24"/>
    </location>
</feature>
<proteinExistence type="predicted"/>
<evidence type="ECO:0000313" key="3">
    <source>
        <dbReference type="EMBL" id="MFD1864620.1"/>
    </source>
</evidence>
<sequence>MKKSLKMAAIILLAGSLSAPAAFAQNGNVKESLVALGDSIPFGYNLGQNNRNPAKTAYPYLIGEEDDLRVRNLGIPGWQTDQLLAALQSDQKYRQAIIHADYVAVTIGNNYLLQILLETGAKSGGNQDLFNLLLQQKLASSDVFANLLSILTQTRALTDAPIVLYNVYNPFQLNDPLHYAADPILPLINGQFAQLASLFSGVSLADANAAFGNDQAIYVILRDIHPTAAGQQVLSDIGIDALGLD</sequence>
<evidence type="ECO:0000256" key="1">
    <source>
        <dbReference type="SAM" id="SignalP"/>
    </source>
</evidence>
<feature type="chain" id="PRO_5046440495" evidence="1">
    <location>
        <begin position="25"/>
        <end position="245"/>
    </location>
</feature>